<dbReference type="Gene3D" id="1.10.260.40">
    <property type="entry name" value="lambda repressor-like DNA-binding domains"/>
    <property type="match status" value="1"/>
</dbReference>
<sequence>MQLSILITIALMAISMSAPVAALPAKPIQVLSTRRLSLVDERALNSDFTGFTRSYPHINGDNAPRRRQISSSGGQFYARSTVSLGQHLRSARVRSGLSQAELARRVGTAAATVSHYEEGKLEFSASMLTAMEKVLGVKLH</sequence>
<dbReference type="InterPro" id="IPR001387">
    <property type="entry name" value="Cro/C1-type_HTH"/>
</dbReference>
<dbReference type="AlphaFoldDB" id="A0A0C2WR80"/>
<dbReference type="InParanoid" id="A0A0C2WR80"/>
<feature type="domain" description="HTH cro/C1-type" evidence="4">
    <location>
        <begin position="88"/>
        <end position="139"/>
    </location>
</feature>
<dbReference type="HOGENOM" id="CLU_1834650_0_0_1"/>
<dbReference type="CDD" id="cd00093">
    <property type="entry name" value="HTH_XRE"/>
    <property type="match status" value="1"/>
</dbReference>
<protein>
    <recommendedName>
        <fullName evidence="4">HTH cro/C1-type domain-containing protein</fullName>
    </recommendedName>
</protein>
<dbReference type="Pfam" id="PF01381">
    <property type="entry name" value="HTH_3"/>
    <property type="match status" value="1"/>
</dbReference>
<organism evidence="5 6">
    <name type="scientific">Amanita muscaria (strain Koide BX008)</name>
    <dbReference type="NCBI Taxonomy" id="946122"/>
    <lineage>
        <taxon>Eukaryota</taxon>
        <taxon>Fungi</taxon>
        <taxon>Dikarya</taxon>
        <taxon>Basidiomycota</taxon>
        <taxon>Agaricomycotina</taxon>
        <taxon>Agaricomycetes</taxon>
        <taxon>Agaricomycetidae</taxon>
        <taxon>Agaricales</taxon>
        <taxon>Pluteineae</taxon>
        <taxon>Amanitaceae</taxon>
        <taxon>Amanita</taxon>
    </lineage>
</organism>
<dbReference type="InterPro" id="IPR010982">
    <property type="entry name" value="Lambda_DNA-bd_dom_sf"/>
</dbReference>
<evidence type="ECO:0000256" key="3">
    <source>
        <dbReference type="SAM" id="SignalP"/>
    </source>
</evidence>
<evidence type="ECO:0000313" key="5">
    <source>
        <dbReference type="EMBL" id="KIL58803.1"/>
    </source>
</evidence>
<dbReference type="EMBL" id="KN818329">
    <property type="protein sequence ID" value="KIL58803.1"/>
    <property type="molecule type" value="Genomic_DNA"/>
</dbReference>
<comment type="similarity">
    <text evidence="1">Belongs to the MBF1 family.</text>
</comment>
<dbReference type="GO" id="GO:0003677">
    <property type="term" value="F:DNA binding"/>
    <property type="evidence" value="ECO:0007669"/>
    <property type="project" value="InterPro"/>
</dbReference>
<reference evidence="5 6" key="1">
    <citation type="submission" date="2014-04" db="EMBL/GenBank/DDBJ databases">
        <title>Evolutionary Origins and Diversification of the Mycorrhizal Mutualists.</title>
        <authorList>
            <consortium name="DOE Joint Genome Institute"/>
            <consortium name="Mycorrhizal Genomics Consortium"/>
            <person name="Kohler A."/>
            <person name="Kuo A."/>
            <person name="Nagy L.G."/>
            <person name="Floudas D."/>
            <person name="Copeland A."/>
            <person name="Barry K.W."/>
            <person name="Cichocki N."/>
            <person name="Veneault-Fourrey C."/>
            <person name="LaButti K."/>
            <person name="Lindquist E.A."/>
            <person name="Lipzen A."/>
            <person name="Lundell T."/>
            <person name="Morin E."/>
            <person name="Murat C."/>
            <person name="Riley R."/>
            <person name="Ohm R."/>
            <person name="Sun H."/>
            <person name="Tunlid A."/>
            <person name="Henrissat B."/>
            <person name="Grigoriev I.V."/>
            <person name="Hibbett D.S."/>
            <person name="Martin F."/>
        </authorList>
    </citation>
    <scope>NUCLEOTIDE SEQUENCE [LARGE SCALE GENOMIC DNA]</scope>
    <source>
        <strain evidence="5 6">Koide BX008</strain>
    </source>
</reference>
<keyword evidence="3" id="KW-0732">Signal</keyword>
<comment type="function">
    <text evidence="2">Transcriptional coactivator that stimulates GCN4-dependent transcriptional activity by bridging the DNA-binding region of GCN4 and TBP (SPT15), thereby recruiting TBP to GCN4-bound promoters. Involved in induction of the ribosome quality control (RQC) pathway; a pathway that degrades nascent peptide chains during problematic translation. Required to prevent stalled ribosomes from frameshifting.</text>
</comment>
<evidence type="ECO:0000256" key="2">
    <source>
        <dbReference type="ARBA" id="ARBA00035107"/>
    </source>
</evidence>
<name>A0A0C2WR80_AMAMK</name>
<keyword evidence="6" id="KW-1185">Reference proteome</keyword>
<dbReference type="Proteomes" id="UP000054549">
    <property type="component" value="Unassembled WGS sequence"/>
</dbReference>
<dbReference type="SUPFAM" id="SSF47413">
    <property type="entry name" value="lambda repressor-like DNA-binding domains"/>
    <property type="match status" value="1"/>
</dbReference>
<feature type="chain" id="PRO_5002173730" description="HTH cro/C1-type domain-containing protein" evidence="3">
    <location>
        <begin position="23"/>
        <end position="140"/>
    </location>
</feature>
<dbReference type="OrthoDB" id="10253401at2759"/>
<accession>A0A0C2WR80</accession>
<evidence type="ECO:0000313" key="6">
    <source>
        <dbReference type="Proteomes" id="UP000054549"/>
    </source>
</evidence>
<evidence type="ECO:0000259" key="4">
    <source>
        <dbReference type="PROSITE" id="PS50943"/>
    </source>
</evidence>
<evidence type="ECO:0000256" key="1">
    <source>
        <dbReference type="ARBA" id="ARBA00009802"/>
    </source>
</evidence>
<dbReference type="PROSITE" id="PS50943">
    <property type="entry name" value="HTH_CROC1"/>
    <property type="match status" value="1"/>
</dbReference>
<dbReference type="SMART" id="SM00530">
    <property type="entry name" value="HTH_XRE"/>
    <property type="match status" value="1"/>
</dbReference>
<proteinExistence type="inferred from homology"/>
<feature type="signal peptide" evidence="3">
    <location>
        <begin position="1"/>
        <end position="22"/>
    </location>
</feature>
<gene>
    <name evidence="5" type="ORF">M378DRAFT_170171</name>
</gene>